<dbReference type="eggNOG" id="ENOG502SYR2">
    <property type="taxonomic scope" value="Eukaryota"/>
</dbReference>
<dbReference type="Proteomes" id="UP000266841">
    <property type="component" value="Unassembled WGS sequence"/>
</dbReference>
<protein>
    <submittedName>
        <fullName evidence="2">Uncharacterized protein</fullName>
    </submittedName>
</protein>
<keyword evidence="3" id="KW-1185">Reference proteome</keyword>
<evidence type="ECO:0000256" key="1">
    <source>
        <dbReference type="SAM" id="MobiDB-lite"/>
    </source>
</evidence>
<feature type="compositionally biased region" description="Basic and acidic residues" evidence="1">
    <location>
        <begin position="112"/>
        <end position="126"/>
    </location>
</feature>
<comment type="caution">
    <text evidence="2">The sequence shown here is derived from an EMBL/GenBank/DDBJ whole genome shotgun (WGS) entry which is preliminary data.</text>
</comment>
<feature type="compositionally biased region" description="Basic residues" evidence="1">
    <location>
        <begin position="91"/>
        <end position="100"/>
    </location>
</feature>
<accession>K0SN52</accession>
<dbReference type="OrthoDB" id="49397at2759"/>
<organism evidence="2 3">
    <name type="scientific">Thalassiosira oceanica</name>
    <name type="common">Marine diatom</name>
    <dbReference type="NCBI Taxonomy" id="159749"/>
    <lineage>
        <taxon>Eukaryota</taxon>
        <taxon>Sar</taxon>
        <taxon>Stramenopiles</taxon>
        <taxon>Ochrophyta</taxon>
        <taxon>Bacillariophyta</taxon>
        <taxon>Coscinodiscophyceae</taxon>
        <taxon>Thalassiosirophycidae</taxon>
        <taxon>Thalassiosirales</taxon>
        <taxon>Thalassiosiraceae</taxon>
        <taxon>Thalassiosira</taxon>
    </lineage>
</organism>
<proteinExistence type="predicted"/>
<evidence type="ECO:0000313" key="3">
    <source>
        <dbReference type="Proteomes" id="UP000266841"/>
    </source>
</evidence>
<reference evidence="2 3" key="1">
    <citation type="journal article" date="2012" name="Genome Biol.">
        <title>Genome and low-iron response of an oceanic diatom adapted to chronic iron limitation.</title>
        <authorList>
            <person name="Lommer M."/>
            <person name="Specht M."/>
            <person name="Roy A.S."/>
            <person name="Kraemer L."/>
            <person name="Andreson R."/>
            <person name="Gutowska M.A."/>
            <person name="Wolf J."/>
            <person name="Bergner S.V."/>
            <person name="Schilhabel M.B."/>
            <person name="Klostermeier U.C."/>
            <person name="Beiko R.G."/>
            <person name="Rosenstiel P."/>
            <person name="Hippler M."/>
            <person name="Laroche J."/>
        </authorList>
    </citation>
    <scope>NUCLEOTIDE SEQUENCE [LARGE SCALE GENOMIC DNA]</scope>
    <source>
        <strain evidence="2 3">CCMP1005</strain>
    </source>
</reference>
<dbReference type="AlphaFoldDB" id="K0SN52"/>
<name>K0SN52_THAOC</name>
<feature type="compositionally biased region" description="Basic and acidic residues" evidence="1">
    <location>
        <begin position="152"/>
        <end position="164"/>
    </location>
</feature>
<dbReference type="EMBL" id="AGNL01018933">
    <property type="protein sequence ID" value="EJK62376.1"/>
    <property type="molecule type" value="Genomic_DNA"/>
</dbReference>
<sequence>MGRTNISEDWTAFGRKQILSVGRKRQRLHDADEDSADGNASSSDEEEGRTSAVRERRTKKPPAIVTKSKPANDTQSSDRRGLAAETPNPEKKKKKKGKKERARELAIQAESKSGEEETGLQRKVEGDNTEEDGVAGRNKRKRKKTRSRQKNIRKDNRSIEDRPTHLVRGSADYAGRPLTFETKKKLGIARTDQQQTAKAFGGNWAEEKVETSVVDKSTRDRRQSGAKDENEALTMIGDCLATAALHRKHKSTKFCVLLWILWSPHLQRSVRSTTDALFRLTSASTSVVSNKQAAKIEVSCRSLYCSLQTSADRGDSWSLWSESLRWIGFFTMIFHNSCILAIAALASSDAFFIPQSSSTRAISNTAAKSSAKSIEITLYSKEEAAQLQ</sequence>
<gene>
    <name evidence="2" type="ORF">THAOC_17014</name>
</gene>
<evidence type="ECO:0000313" key="2">
    <source>
        <dbReference type="EMBL" id="EJK62376.1"/>
    </source>
</evidence>
<feature type="region of interest" description="Disordered" evidence="1">
    <location>
        <begin position="1"/>
        <end position="172"/>
    </location>
</feature>
<feature type="non-terminal residue" evidence="2">
    <location>
        <position position="388"/>
    </location>
</feature>
<feature type="compositionally biased region" description="Basic residues" evidence="1">
    <location>
        <begin position="137"/>
        <end position="151"/>
    </location>
</feature>